<protein>
    <submittedName>
        <fullName evidence="6">RNA-dependent RNA polymerase</fullName>
    </submittedName>
</protein>
<dbReference type="PROSITE" id="PS50507">
    <property type="entry name" value="RDRP_SSRNA_POS"/>
    <property type="match status" value="1"/>
</dbReference>
<keyword evidence="3" id="KW-0548">Nucleotidyltransferase</keyword>
<dbReference type="InterPro" id="IPR001205">
    <property type="entry name" value="RNA-dir_pol_C"/>
</dbReference>
<dbReference type="GO" id="GO:0039694">
    <property type="term" value="P:viral RNA genome replication"/>
    <property type="evidence" value="ECO:0007669"/>
    <property type="project" value="InterPro"/>
</dbReference>
<organism evidence="6">
    <name type="scientific">Macrophomina phaseolina partitivirus 2</name>
    <dbReference type="NCBI Taxonomy" id="2741647"/>
    <lineage>
        <taxon>Viruses</taxon>
        <taxon>Riboviria</taxon>
        <taxon>Orthornavirae</taxon>
        <taxon>Pisuviricota</taxon>
        <taxon>Duplopiviricetes</taxon>
        <taxon>Durnavirales</taxon>
        <taxon>Partitiviridae</taxon>
    </lineage>
</organism>
<feature type="domain" description="RdRp catalytic" evidence="5">
    <location>
        <begin position="278"/>
        <end position="408"/>
    </location>
</feature>
<reference evidence="6" key="1">
    <citation type="journal article" date="2020" name="Virus Evol.">
        <title>Divergent RNA viruses in Macrophomina phaseolina exhibit potential as virocontrol agents.</title>
        <authorList>
            <person name="Wang J."/>
            <person name="Ni Y."/>
            <person name="Liu X."/>
            <person name="Zhao H."/>
            <person name="Xiao Y."/>
            <person name="Xiao X."/>
            <person name="Li S."/>
            <person name="Liu H."/>
        </authorList>
    </citation>
    <scope>NUCLEOTIDE SEQUENCE</scope>
    <source>
        <strain evidence="6">2015-003</strain>
    </source>
</reference>
<dbReference type="EMBL" id="MT035912">
    <property type="protein sequence ID" value="QKO02081.1"/>
    <property type="molecule type" value="Genomic_RNA"/>
</dbReference>
<dbReference type="Pfam" id="PF00680">
    <property type="entry name" value="RdRP_1"/>
    <property type="match status" value="1"/>
</dbReference>
<evidence type="ECO:0000256" key="4">
    <source>
        <dbReference type="ARBA" id="ARBA00022953"/>
    </source>
</evidence>
<dbReference type="GO" id="GO:0003968">
    <property type="term" value="F:RNA-directed RNA polymerase activity"/>
    <property type="evidence" value="ECO:0007669"/>
    <property type="project" value="UniProtKB-KW"/>
</dbReference>
<dbReference type="SUPFAM" id="SSF56672">
    <property type="entry name" value="DNA/RNA polymerases"/>
    <property type="match status" value="1"/>
</dbReference>
<sequence>MDNQLLENVVVTETDLAQRGFEDGLLDPTLFSAPSRETRRKQSRAEFISTEGLSEVARWAGYQQYQPPGNVDPWVSEAMKQYDRSKYDDLKGYTRRGEALPGMYKSLKKYEGTVARFTDFSERQRQAMVRAIGKARSAFRTPEKMQPYRPHQVGQHIKTDTSAGFTFPGLRKKDCMEEIYQEARWLAHRIKSGGRRRFDPRRVRFAPCLAGSRGHLSPRDDVKTRLVWVYPAEMLVVEGLFAPIIYNGLATLPNGPLMLGKSSQRLFSEWLANYKEGEILHGLDFSAFDTHVPPWLIHVAFDILKQNIDFEYDGNVPNTKKGQIKLSNLWNAVVWYFINTPILMPDGRMFRKRHGVPSGSYFTQLIDSVVSYILISYVCDLQGLEPRNLKVLGDDSQFRSPFSLDLDRAQSDCDACAMNLSVVKCEQTKDPTQFKSLGLRYKNSHGYRDDDDWFKFAIYPEQPPPDLRTSMSRLVGLWLGGAMFSKAFVSFFEYYQSCYPVPSSGQFSKEQRRWMEIQRGGRAPLGWSVKTDLFWRSIFYTL</sequence>
<name>A0A7S6BCA3_9VIRU</name>
<evidence type="ECO:0000259" key="5">
    <source>
        <dbReference type="PROSITE" id="PS50507"/>
    </source>
</evidence>
<dbReference type="GO" id="GO:0006351">
    <property type="term" value="P:DNA-templated transcription"/>
    <property type="evidence" value="ECO:0007669"/>
    <property type="project" value="InterPro"/>
</dbReference>
<evidence type="ECO:0000256" key="2">
    <source>
        <dbReference type="ARBA" id="ARBA00022679"/>
    </source>
</evidence>
<evidence type="ECO:0000256" key="1">
    <source>
        <dbReference type="ARBA" id="ARBA00022484"/>
    </source>
</evidence>
<accession>A0A7S6BCA3</accession>
<keyword evidence="2" id="KW-0808">Transferase</keyword>
<proteinExistence type="predicted"/>
<evidence type="ECO:0000313" key="6">
    <source>
        <dbReference type="EMBL" id="QKO02081.1"/>
    </source>
</evidence>
<keyword evidence="1 6" id="KW-0696">RNA-directed RNA polymerase</keyword>
<evidence type="ECO:0000256" key="3">
    <source>
        <dbReference type="ARBA" id="ARBA00022695"/>
    </source>
</evidence>
<dbReference type="InterPro" id="IPR043502">
    <property type="entry name" value="DNA/RNA_pol_sf"/>
</dbReference>
<keyword evidence="4" id="KW-0693">Viral RNA replication</keyword>
<dbReference type="InterPro" id="IPR007094">
    <property type="entry name" value="RNA-dir_pol_PSvirus"/>
</dbReference>
<dbReference type="GO" id="GO:0003723">
    <property type="term" value="F:RNA binding"/>
    <property type="evidence" value="ECO:0007669"/>
    <property type="project" value="InterPro"/>
</dbReference>